<keyword evidence="2" id="KW-0472">Membrane</keyword>
<name>A0A414FZQ9_9ACTN</name>
<dbReference type="RefSeq" id="WP_118271266.1">
    <property type="nucleotide sequence ID" value="NZ_QSJI01000001.1"/>
</dbReference>
<protein>
    <recommendedName>
        <fullName evidence="5">Transmembrane protein</fullName>
    </recommendedName>
</protein>
<evidence type="ECO:0008006" key="5">
    <source>
        <dbReference type="Google" id="ProtNLM"/>
    </source>
</evidence>
<accession>A0A414FZQ9</accession>
<proteinExistence type="predicted"/>
<evidence type="ECO:0000313" key="3">
    <source>
        <dbReference type="EMBL" id="RHD57468.1"/>
    </source>
</evidence>
<feature type="region of interest" description="Disordered" evidence="1">
    <location>
        <begin position="1"/>
        <end position="22"/>
    </location>
</feature>
<evidence type="ECO:0000313" key="4">
    <source>
        <dbReference type="Proteomes" id="UP000286050"/>
    </source>
</evidence>
<gene>
    <name evidence="3" type="ORF">DW787_01085</name>
</gene>
<reference evidence="3 4" key="1">
    <citation type="submission" date="2018-08" db="EMBL/GenBank/DDBJ databases">
        <title>A genome reference for cultivated species of the human gut microbiota.</title>
        <authorList>
            <person name="Zou Y."/>
            <person name="Xue W."/>
            <person name="Luo G."/>
        </authorList>
    </citation>
    <scope>NUCLEOTIDE SEQUENCE [LARGE SCALE GENOMIC DNA]</scope>
    <source>
        <strain evidence="3 4">AM30-5LB</strain>
    </source>
</reference>
<evidence type="ECO:0000256" key="2">
    <source>
        <dbReference type="SAM" id="Phobius"/>
    </source>
</evidence>
<organism evidence="3 4">
    <name type="scientific">Collinsella intestinalis</name>
    <dbReference type="NCBI Taxonomy" id="147207"/>
    <lineage>
        <taxon>Bacteria</taxon>
        <taxon>Bacillati</taxon>
        <taxon>Actinomycetota</taxon>
        <taxon>Coriobacteriia</taxon>
        <taxon>Coriobacteriales</taxon>
        <taxon>Coriobacteriaceae</taxon>
        <taxon>Collinsella</taxon>
    </lineage>
</organism>
<keyword evidence="2" id="KW-1133">Transmembrane helix</keyword>
<evidence type="ECO:0000256" key="1">
    <source>
        <dbReference type="SAM" id="MobiDB-lite"/>
    </source>
</evidence>
<dbReference type="Proteomes" id="UP000286050">
    <property type="component" value="Unassembled WGS sequence"/>
</dbReference>
<dbReference type="EMBL" id="QSJI01000001">
    <property type="protein sequence ID" value="RHD57468.1"/>
    <property type="molecule type" value="Genomic_DNA"/>
</dbReference>
<dbReference type="AlphaFoldDB" id="A0A414FZQ9"/>
<sequence length="117" mass="13058">MEAPSFDYSKIAPNAPEDTDLVPHQPVIESASASTANQANDSNFAYILTGCVLGGLAVFTIAFLWLAFGVMQSAVTAPYMYDHMEESHTDSWDDYSSELKEFEDQLWDEYHSSHRNA</sequence>
<comment type="caution">
    <text evidence="3">The sequence shown here is derived from an EMBL/GenBank/DDBJ whole genome shotgun (WGS) entry which is preliminary data.</text>
</comment>
<feature type="transmembrane region" description="Helical" evidence="2">
    <location>
        <begin position="44"/>
        <end position="68"/>
    </location>
</feature>
<keyword evidence="2" id="KW-0812">Transmembrane</keyword>